<evidence type="ECO:0000256" key="4">
    <source>
        <dbReference type="ARBA" id="ARBA00022679"/>
    </source>
</evidence>
<keyword evidence="2" id="KW-1003">Cell membrane</keyword>
<evidence type="ECO:0000313" key="7">
    <source>
        <dbReference type="EMBL" id="SZD72525.1"/>
    </source>
</evidence>
<proteinExistence type="predicted"/>
<evidence type="ECO:0000256" key="1">
    <source>
        <dbReference type="ARBA" id="ARBA00004533"/>
    </source>
</evidence>
<dbReference type="EMBL" id="UNSC01000003">
    <property type="protein sequence ID" value="SZD72525.1"/>
    <property type="molecule type" value="Genomic_DNA"/>
</dbReference>
<protein>
    <submittedName>
        <fullName evidence="7">Lipid A biosynthesis lauroyl acyltransferase</fullName>
    </submittedName>
</protein>
<dbReference type="PANTHER" id="PTHR30606">
    <property type="entry name" value="LIPID A BIOSYNTHESIS LAUROYL ACYLTRANSFERASE"/>
    <property type="match status" value="1"/>
</dbReference>
<gene>
    <name evidence="7" type="ORF">SAMEA104719789_00974</name>
</gene>
<dbReference type="InterPro" id="IPR004960">
    <property type="entry name" value="LipA_acyltrans"/>
</dbReference>
<evidence type="ECO:0000256" key="2">
    <source>
        <dbReference type="ARBA" id="ARBA00022475"/>
    </source>
</evidence>
<evidence type="ECO:0000313" key="8">
    <source>
        <dbReference type="Proteomes" id="UP000262142"/>
    </source>
</evidence>
<comment type="subcellular location">
    <subcellularLocation>
        <location evidence="1">Cell inner membrane</location>
    </subcellularLocation>
</comment>
<name>A0A383TY73_9FLAO</name>
<dbReference type="Pfam" id="PF03279">
    <property type="entry name" value="Lip_A_acyltrans"/>
    <property type="match status" value="1"/>
</dbReference>
<dbReference type="AlphaFoldDB" id="A0A383TY73"/>
<dbReference type="PANTHER" id="PTHR30606:SF10">
    <property type="entry name" value="PHOSPHATIDYLINOSITOL MANNOSIDE ACYLTRANSFERASE"/>
    <property type="match status" value="1"/>
</dbReference>
<evidence type="ECO:0000256" key="5">
    <source>
        <dbReference type="ARBA" id="ARBA00023136"/>
    </source>
</evidence>
<dbReference type="OrthoDB" id="9801955at2"/>
<reference evidence="7 8" key="1">
    <citation type="submission" date="2018-09" db="EMBL/GenBank/DDBJ databases">
        <authorList>
            <consortium name="Pathogen Informatics"/>
        </authorList>
    </citation>
    <scope>NUCLEOTIDE SEQUENCE [LARGE SCALE GENOMIC DNA]</scope>
    <source>
        <strain evidence="7 8">OH-22767</strain>
    </source>
</reference>
<dbReference type="GO" id="GO:0009247">
    <property type="term" value="P:glycolipid biosynthetic process"/>
    <property type="evidence" value="ECO:0007669"/>
    <property type="project" value="UniProtKB-ARBA"/>
</dbReference>
<organism evidence="7 8">
    <name type="scientific">Candidatus Ornithobacterium hominis</name>
    <dbReference type="NCBI Taxonomy" id="2497989"/>
    <lineage>
        <taxon>Bacteria</taxon>
        <taxon>Pseudomonadati</taxon>
        <taxon>Bacteroidota</taxon>
        <taxon>Flavobacteriia</taxon>
        <taxon>Flavobacteriales</taxon>
        <taxon>Weeksellaceae</taxon>
        <taxon>Ornithobacterium</taxon>
    </lineage>
</organism>
<dbReference type="GO" id="GO:0005886">
    <property type="term" value="C:plasma membrane"/>
    <property type="evidence" value="ECO:0007669"/>
    <property type="project" value="UniProtKB-SubCell"/>
</dbReference>
<dbReference type="GO" id="GO:0016746">
    <property type="term" value="F:acyltransferase activity"/>
    <property type="evidence" value="ECO:0007669"/>
    <property type="project" value="UniProtKB-KW"/>
</dbReference>
<keyword evidence="4 7" id="KW-0808">Transferase</keyword>
<keyword evidence="8" id="KW-1185">Reference proteome</keyword>
<keyword evidence="6 7" id="KW-0012">Acyltransferase</keyword>
<sequence length="289" mass="34845">MKNLFLKLFLNLFSHIPPRIAYFVADILYFFQNHLIHYRRKVILKNLQNAFPEKSNTELQLLYQEFNRHLCDYIIESLIFSRLSWDYLNKRTRFSNFKILDKYYQKQNILFLAGHIFNWEYATLFAHHLKMRNKFAVYKASKNIVIDEFIKKSRSRFGITALTMSQSVKKFIESENDGNSAFLMVADQTPARPKIRYDLKFLHQDTPVYNGFDQLIRKFNYAVIYVDIQKIKRGEYHFTLKELKPKNGTWQANESVDAFFKALENNIKNDPANWLWSHRRWKHQKGRDF</sequence>
<accession>A0A383TY73</accession>
<dbReference type="Proteomes" id="UP000262142">
    <property type="component" value="Unassembled WGS sequence"/>
</dbReference>
<dbReference type="RefSeq" id="WP_119059295.1">
    <property type="nucleotide sequence ID" value="NZ_UNSC01000003.1"/>
</dbReference>
<keyword evidence="3" id="KW-0997">Cell inner membrane</keyword>
<evidence type="ECO:0000256" key="3">
    <source>
        <dbReference type="ARBA" id="ARBA00022519"/>
    </source>
</evidence>
<keyword evidence="5" id="KW-0472">Membrane</keyword>
<dbReference type="CDD" id="cd07984">
    <property type="entry name" value="LPLAT_LABLAT-like"/>
    <property type="match status" value="1"/>
</dbReference>
<evidence type="ECO:0000256" key="6">
    <source>
        <dbReference type="ARBA" id="ARBA00023315"/>
    </source>
</evidence>